<keyword evidence="1" id="KW-1133">Transmembrane helix</keyword>
<gene>
    <name evidence="2" type="ORF">O6P43_025376</name>
</gene>
<dbReference type="InterPro" id="IPR039316">
    <property type="entry name" value="CLE25/26"/>
</dbReference>
<dbReference type="AlphaFoldDB" id="A0AAD7PG63"/>
<keyword evidence="1" id="KW-0472">Membrane</keyword>
<reference evidence="2" key="1">
    <citation type="journal article" date="2023" name="Science">
        <title>Elucidation of the pathway for biosynthesis of saponin adjuvants from the soapbark tree.</title>
        <authorList>
            <person name="Reed J."/>
            <person name="Orme A."/>
            <person name="El-Demerdash A."/>
            <person name="Owen C."/>
            <person name="Martin L.B.B."/>
            <person name="Misra R.C."/>
            <person name="Kikuchi S."/>
            <person name="Rejzek M."/>
            <person name="Martin A.C."/>
            <person name="Harkess A."/>
            <person name="Leebens-Mack J."/>
            <person name="Louveau T."/>
            <person name="Stephenson M.J."/>
            <person name="Osbourn A."/>
        </authorList>
    </citation>
    <scope>NUCLEOTIDE SEQUENCE</scope>
    <source>
        <strain evidence="2">S10</strain>
    </source>
</reference>
<protein>
    <submittedName>
        <fullName evidence="2">CLAVATA3/ESR (CLE)-related protein 25-like</fullName>
    </submittedName>
</protein>
<dbReference type="EMBL" id="JARAOO010000010">
    <property type="protein sequence ID" value="KAJ7953714.1"/>
    <property type="molecule type" value="Genomic_DNA"/>
</dbReference>
<dbReference type="Proteomes" id="UP001163823">
    <property type="component" value="Chromosome 10"/>
</dbReference>
<proteinExistence type="predicted"/>
<evidence type="ECO:0000256" key="1">
    <source>
        <dbReference type="SAM" id="Phobius"/>
    </source>
</evidence>
<name>A0AAD7PG63_QUISA</name>
<dbReference type="PANTHER" id="PTHR34277:SF2">
    <property type="entry name" value="CLAVATA3_ESR (CLE)-RELATED PROTEIN 26"/>
    <property type="match status" value="1"/>
</dbReference>
<evidence type="ECO:0000313" key="3">
    <source>
        <dbReference type="Proteomes" id="UP001163823"/>
    </source>
</evidence>
<sequence length="105" mass="11282">MGGSSNSSCFFKRVLFGALAIVMFICVLVVGSSGEGIARRATTAAAGNIKHGDVIQGRVKLQGAHLDQLDHLNYTSKRRVPNGPDPIHNSLIDVNLASFHEKPQR</sequence>
<keyword evidence="3" id="KW-1185">Reference proteome</keyword>
<accession>A0AAD7PG63</accession>
<keyword evidence="1" id="KW-0812">Transmembrane</keyword>
<feature type="transmembrane region" description="Helical" evidence="1">
    <location>
        <begin position="14"/>
        <end position="31"/>
    </location>
</feature>
<organism evidence="2 3">
    <name type="scientific">Quillaja saponaria</name>
    <name type="common">Soap bark tree</name>
    <dbReference type="NCBI Taxonomy" id="32244"/>
    <lineage>
        <taxon>Eukaryota</taxon>
        <taxon>Viridiplantae</taxon>
        <taxon>Streptophyta</taxon>
        <taxon>Embryophyta</taxon>
        <taxon>Tracheophyta</taxon>
        <taxon>Spermatophyta</taxon>
        <taxon>Magnoliopsida</taxon>
        <taxon>eudicotyledons</taxon>
        <taxon>Gunneridae</taxon>
        <taxon>Pentapetalae</taxon>
        <taxon>rosids</taxon>
        <taxon>fabids</taxon>
        <taxon>Fabales</taxon>
        <taxon>Quillajaceae</taxon>
        <taxon>Quillaja</taxon>
    </lineage>
</organism>
<comment type="caution">
    <text evidence="2">The sequence shown here is derived from an EMBL/GenBank/DDBJ whole genome shotgun (WGS) entry which is preliminary data.</text>
</comment>
<dbReference type="PANTHER" id="PTHR34277">
    <property type="entry name" value="CLAVATA3/ESR (CLE)-RELATED PROTEIN 26"/>
    <property type="match status" value="1"/>
</dbReference>
<evidence type="ECO:0000313" key="2">
    <source>
        <dbReference type="EMBL" id="KAJ7953714.1"/>
    </source>
</evidence>